<reference evidence="4 5" key="1">
    <citation type="submission" date="2023-07" db="EMBL/GenBank/DDBJ databases">
        <title>Sorghum-associated microbial communities from plants grown in Nebraska, USA.</title>
        <authorList>
            <person name="Schachtman D."/>
        </authorList>
    </citation>
    <scope>NUCLEOTIDE SEQUENCE [LARGE SCALE GENOMIC DNA]</scope>
    <source>
        <strain evidence="4 5">4256</strain>
    </source>
</reference>
<dbReference type="NCBIfam" id="TIGR01840">
    <property type="entry name" value="esterase_phb"/>
    <property type="match status" value="1"/>
</dbReference>
<dbReference type="SUPFAM" id="SSF53474">
    <property type="entry name" value="alpha/beta-Hydrolases"/>
    <property type="match status" value="2"/>
</dbReference>
<keyword evidence="5" id="KW-1185">Reference proteome</keyword>
<feature type="compositionally biased region" description="Basic residues" evidence="3">
    <location>
        <begin position="342"/>
        <end position="352"/>
    </location>
</feature>
<dbReference type="EMBL" id="JAVDWV010000025">
    <property type="protein sequence ID" value="MDR7156975.1"/>
    <property type="molecule type" value="Genomic_DNA"/>
</dbReference>
<evidence type="ECO:0000256" key="2">
    <source>
        <dbReference type="ARBA" id="ARBA00022801"/>
    </source>
</evidence>
<protein>
    <submittedName>
        <fullName evidence="4">Poly(Hydroxyalkanoate) depolymerase family esterase</fullName>
    </submittedName>
</protein>
<sequence length="372" mass="39633">MMMRLSSTIAQLARFRTMAHGHSADPVPDRLDDLLAFGSNPGALRARTYVPANLAKGAALVVVLHGCTQNAAGYDHAAGWSHLADEQGFALLFPEQQRSNNPNLCFNWFSPVDSWRDSGEALSIRQMIDTMVATHGIDQSRIFVTGLSAGGAMTSIMLACYPELFAGGAIIAGLPFGCAASVNDAFARMRGEGYPADDRLPELVKAASGHQGPWPTISVWQGSADQTVAPSNADRILAQWQSLHGVDSLPSEQTIIDGSPRRTWRDKKGRAAIESYEIIGMGHGTPLNTVGPDGHGNAAPYMLEAGISSTGQIAQAWGLMTATPARKSAPTPGERIRPQPMHARKPTPKPAHKATGVSAIIEDALRKAGLMR</sequence>
<dbReference type="InterPro" id="IPR010126">
    <property type="entry name" value="Esterase_phb"/>
</dbReference>
<dbReference type="Proteomes" id="UP001267638">
    <property type="component" value="Unassembled WGS sequence"/>
</dbReference>
<accession>A0ABU1X5W4</accession>
<dbReference type="RefSeq" id="WP_310227511.1">
    <property type="nucleotide sequence ID" value="NZ_JAVDWV010000025.1"/>
</dbReference>
<dbReference type="Gene3D" id="3.40.50.1820">
    <property type="entry name" value="alpha/beta hydrolase"/>
    <property type="match status" value="1"/>
</dbReference>
<evidence type="ECO:0000313" key="4">
    <source>
        <dbReference type="EMBL" id="MDR7156975.1"/>
    </source>
</evidence>
<dbReference type="InterPro" id="IPR029058">
    <property type="entry name" value="AB_hydrolase_fold"/>
</dbReference>
<dbReference type="PANTHER" id="PTHR43037:SF1">
    <property type="entry name" value="BLL1128 PROTEIN"/>
    <property type="match status" value="1"/>
</dbReference>
<keyword evidence="1" id="KW-0732">Signal</keyword>
<proteinExistence type="predicted"/>
<evidence type="ECO:0000256" key="1">
    <source>
        <dbReference type="ARBA" id="ARBA00022729"/>
    </source>
</evidence>
<dbReference type="InterPro" id="IPR050955">
    <property type="entry name" value="Plant_Biomass_Hydrol_Est"/>
</dbReference>
<evidence type="ECO:0000313" key="5">
    <source>
        <dbReference type="Proteomes" id="UP001267638"/>
    </source>
</evidence>
<dbReference type="PANTHER" id="PTHR43037">
    <property type="entry name" value="UNNAMED PRODUCT-RELATED"/>
    <property type="match status" value="1"/>
</dbReference>
<gene>
    <name evidence="4" type="ORF">J2W40_003822</name>
</gene>
<organism evidence="4 5">
    <name type="scientific">Sphingobium xenophagum</name>
    <dbReference type="NCBI Taxonomy" id="121428"/>
    <lineage>
        <taxon>Bacteria</taxon>
        <taxon>Pseudomonadati</taxon>
        <taxon>Pseudomonadota</taxon>
        <taxon>Alphaproteobacteria</taxon>
        <taxon>Sphingomonadales</taxon>
        <taxon>Sphingomonadaceae</taxon>
        <taxon>Sphingobium</taxon>
    </lineage>
</organism>
<comment type="caution">
    <text evidence="4">The sequence shown here is derived from an EMBL/GenBank/DDBJ whole genome shotgun (WGS) entry which is preliminary data.</text>
</comment>
<name>A0ABU1X5W4_SPHXE</name>
<dbReference type="Pfam" id="PF10503">
    <property type="entry name" value="Esterase_PHB"/>
    <property type="match status" value="1"/>
</dbReference>
<evidence type="ECO:0000256" key="3">
    <source>
        <dbReference type="SAM" id="MobiDB-lite"/>
    </source>
</evidence>
<keyword evidence="2" id="KW-0378">Hydrolase</keyword>
<feature type="region of interest" description="Disordered" evidence="3">
    <location>
        <begin position="324"/>
        <end position="355"/>
    </location>
</feature>